<reference evidence="1" key="2">
    <citation type="journal article" date="2015" name="Fish Shellfish Immunol.">
        <title>Early steps in the European eel (Anguilla anguilla)-Vibrio vulnificus interaction in the gills: Role of the RtxA13 toxin.</title>
        <authorList>
            <person name="Callol A."/>
            <person name="Pajuelo D."/>
            <person name="Ebbesson L."/>
            <person name="Teles M."/>
            <person name="MacKenzie S."/>
            <person name="Amaro C."/>
        </authorList>
    </citation>
    <scope>NUCLEOTIDE SEQUENCE</scope>
</reference>
<evidence type="ECO:0000313" key="1">
    <source>
        <dbReference type="EMBL" id="JAH63161.1"/>
    </source>
</evidence>
<protein>
    <submittedName>
        <fullName evidence="1">Uncharacterized protein</fullName>
    </submittedName>
</protein>
<sequence>MYRLNIFQILSAGTCVIGHRSHLFNKMPLFSILQIEKIPKALLL</sequence>
<reference evidence="1" key="1">
    <citation type="submission" date="2014-11" db="EMBL/GenBank/DDBJ databases">
        <authorList>
            <person name="Amaro Gonzalez C."/>
        </authorList>
    </citation>
    <scope>NUCLEOTIDE SEQUENCE</scope>
</reference>
<accession>A0A0E9UBD7</accession>
<dbReference type="AlphaFoldDB" id="A0A0E9UBD7"/>
<organism evidence="1">
    <name type="scientific">Anguilla anguilla</name>
    <name type="common">European freshwater eel</name>
    <name type="synonym">Muraena anguilla</name>
    <dbReference type="NCBI Taxonomy" id="7936"/>
    <lineage>
        <taxon>Eukaryota</taxon>
        <taxon>Metazoa</taxon>
        <taxon>Chordata</taxon>
        <taxon>Craniata</taxon>
        <taxon>Vertebrata</taxon>
        <taxon>Euteleostomi</taxon>
        <taxon>Actinopterygii</taxon>
        <taxon>Neopterygii</taxon>
        <taxon>Teleostei</taxon>
        <taxon>Anguilliformes</taxon>
        <taxon>Anguillidae</taxon>
        <taxon>Anguilla</taxon>
    </lineage>
</organism>
<dbReference type="EMBL" id="GBXM01045416">
    <property type="protein sequence ID" value="JAH63161.1"/>
    <property type="molecule type" value="Transcribed_RNA"/>
</dbReference>
<name>A0A0E9UBD7_ANGAN</name>
<proteinExistence type="predicted"/>